<dbReference type="PANTHER" id="PTHR37323:SF1">
    <property type="entry name" value="L-ORNITHINE N(ALPHA)-ACYLTRANSFERASE"/>
    <property type="match status" value="1"/>
</dbReference>
<comment type="function">
    <text evidence="9">Catalyzes the first step in the biosynthesis of ornithine lipids, which are phosphorus-free membrane lipids. Catalyzes the 3-hydroxyacyl-acyl carrier protein-dependent acylation of ornithine to form lyso-ornithine lipid (LOL).</text>
</comment>
<evidence type="ECO:0000259" key="11">
    <source>
        <dbReference type="SMART" id="SM00563"/>
    </source>
</evidence>
<evidence type="ECO:0000256" key="7">
    <source>
        <dbReference type="ARBA" id="ARBA00039058"/>
    </source>
</evidence>
<keyword evidence="5 12" id="KW-0012">Acyltransferase</keyword>
<dbReference type="Pfam" id="PF19576">
    <property type="entry name" value="Acyltransf_2"/>
    <property type="match status" value="1"/>
</dbReference>
<dbReference type="InterPro" id="IPR052351">
    <property type="entry name" value="Ornithine_N-alpha-AT"/>
</dbReference>
<keyword evidence="4" id="KW-0443">Lipid metabolism</keyword>
<organism evidence="12 13">
    <name type="scientific">Rhodanobacter hydrolyticus</name>
    <dbReference type="NCBI Taxonomy" id="2250595"/>
    <lineage>
        <taxon>Bacteria</taxon>
        <taxon>Pseudomonadati</taxon>
        <taxon>Pseudomonadota</taxon>
        <taxon>Gammaproteobacteria</taxon>
        <taxon>Lysobacterales</taxon>
        <taxon>Rhodanobacteraceae</taxon>
        <taxon>Rhodanobacter</taxon>
    </lineage>
</organism>
<sequence length="574" mass="62715">MQAIEQRLQQRYPHWFRGHRGRLAAPLLHGWASWSGLDGINAFCTEAEHAGLHGFAFVEAALRYLQLRYDVDEQTLARIPPQGPLLIVANHPCGGLDALALLDVVGRVRRDVRIVANEVLALVEPLAELLLPVRVFGGSAGAASLRRVERALRDGECVIVFPAGEVSRLGPGGVRDTRWRPGFLRFARRAAAPVLPVRIEARNSALFYGISALWRPASTALLAREMFARRQRPMRLYVGEALSLAQDEDEGAALKRIRRAVYASGRRPAAALAVAVVGQQPLAAAIDADVLARAMETTELLGCTGDGKHIRLARHAGGSPLLQEIGRLRELSFREVGEGTGRSRDLDAYDAHYDHILVWDAQASCIAGAYRVMRGAEALARSGLAGLYTASLFRYEDEAVARLAAGLELGRSFVVPDYWGSRSLDYLWQGIGAYLQRYPGVRYLYGAVSISAAMPHEASERIVDYYRRYYGSAQRLASARRPFVATGAPSAPDGQGDGNAAFDSLKAALARLGASVPMLYKQYTELCEPGGARFLAFGVDPDFSGAIDGLIEVDLECVRPRKRQRYLQARSVPA</sequence>
<evidence type="ECO:0000256" key="9">
    <source>
        <dbReference type="ARBA" id="ARBA00045724"/>
    </source>
</evidence>
<evidence type="ECO:0000313" key="12">
    <source>
        <dbReference type="EMBL" id="MFK2877544.1"/>
    </source>
</evidence>
<dbReference type="SUPFAM" id="SSF69593">
    <property type="entry name" value="Glycerol-3-phosphate (1)-acyltransferase"/>
    <property type="match status" value="1"/>
</dbReference>
<keyword evidence="3" id="KW-0808">Transferase</keyword>
<accession>A0ABW8J8X7</accession>
<proteinExistence type="inferred from homology"/>
<gene>
    <name evidence="12" type="ORF">ISP25_10735</name>
</gene>
<evidence type="ECO:0000256" key="1">
    <source>
        <dbReference type="ARBA" id="ARBA00005189"/>
    </source>
</evidence>
<dbReference type="SUPFAM" id="SSF55729">
    <property type="entry name" value="Acyl-CoA N-acyltransferases (Nat)"/>
    <property type="match status" value="1"/>
</dbReference>
<dbReference type="EC" id="2.3.2.30" evidence="7"/>
<comment type="similarity">
    <text evidence="6">Belongs to the acetyltransferase family. OlsB subfamily.</text>
</comment>
<evidence type="ECO:0000256" key="8">
    <source>
        <dbReference type="ARBA" id="ARBA00039866"/>
    </source>
</evidence>
<dbReference type="RefSeq" id="WP_404613801.1">
    <property type="nucleotide sequence ID" value="NZ_JADIKK010000008.1"/>
</dbReference>
<evidence type="ECO:0000256" key="6">
    <source>
        <dbReference type="ARBA" id="ARBA00038095"/>
    </source>
</evidence>
<name>A0ABW8J8X7_9GAMM</name>
<evidence type="ECO:0000256" key="5">
    <source>
        <dbReference type="ARBA" id="ARBA00023315"/>
    </source>
</evidence>
<comment type="caution">
    <text evidence="12">The sequence shown here is derived from an EMBL/GenBank/DDBJ whole genome shotgun (WGS) entry which is preliminary data.</text>
</comment>
<reference evidence="12 13" key="1">
    <citation type="submission" date="2020-10" db="EMBL/GenBank/DDBJ databases">
        <title>Phylogeny of dyella-like bacteria.</title>
        <authorList>
            <person name="Fu J."/>
        </authorList>
    </citation>
    <scope>NUCLEOTIDE SEQUENCE [LARGE SCALE GENOMIC DNA]</scope>
    <source>
        <strain evidence="12 13">KACC 19113</strain>
    </source>
</reference>
<dbReference type="InterPro" id="IPR002123">
    <property type="entry name" value="Plipid/glycerol_acylTrfase"/>
</dbReference>
<dbReference type="Pfam" id="PF13444">
    <property type="entry name" value="Acetyltransf_5"/>
    <property type="match status" value="1"/>
</dbReference>
<evidence type="ECO:0000313" key="13">
    <source>
        <dbReference type="Proteomes" id="UP001620339"/>
    </source>
</evidence>
<evidence type="ECO:0000256" key="3">
    <source>
        <dbReference type="ARBA" id="ARBA00022679"/>
    </source>
</evidence>
<dbReference type="SMART" id="SM00563">
    <property type="entry name" value="PlsC"/>
    <property type="match status" value="1"/>
</dbReference>
<dbReference type="InterPro" id="IPR045746">
    <property type="entry name" value="ACT14924-like_Acyltransf_dom"/>
</dbReference>
<dbReference type="PANTHER" id="PTHR37323">
    <property type="entry name" value="GCN5-RELATED N-ACETYLTRANSFERASE"/>
    <property type="match status" value="1"/>
</dbReference>
<dbReference type="GO" id="GO:0016746">
    <property type="term" value="F:acyltransferase activity"/>
    <property type="evidence" value="ECO:0007669"/>
    <property type="project" value="UniProtKB-KW"/>
</dbReference>
<protein>
    <recommendedName>
        <fullName evidence="8">L-ornithine N(alpha)-acyltransferase</fullName>
        <ecNumber evidence="7">2.3.2.30</ecNumber>
    </recommendedName>
</protein>
<evidence type="ECO:0000256" key="10">
    <source>
        <dbReference type="ARBA" id="ARBA00047785"/>
    </source>
</evidence>
<keyword evidence="2" id="KW-0444">Lipid biosynthesis</keyword>
<dbReference type="Proteomes" id="UP001620339">
    <property type="component" value="Unassembled WGS sequence"/>
</dbReference>
<feature type="domain" description="Phospholipid/glycerol acyltransferase" evidence="11">
    <location>
        <begin position="85"/>
        <end position="202"/>
    </location>
</feature>
<evidence type="ECO:0000256" key="2">
    <source>
        <dbReference type="ARBA" id="ARBA00022516"/>
    </source>
</evidence>
<dbReference type="InterPro" id="IPR016181">
    <property type="entry name" value="Acyl_CoA_acyltransferase"/>
</dbReference>
<comment type="catalytic activity">
    <reaction evidence="10">
        <text>a (3R)-hydroxyacyl-[ACP] + L-ornithine = a lyso-ornithine lipid + holo-[ACP] + H(+)</text>
        <dbReference type="Rhea" id="RHEA:20633"/>
        <dbReference type="Rhea" id="RHEA-COMP:9685"/>
        <dbReference type="Rhea" id="RHEA-COMP:9945"/>
        <dbReference type="ChEBI" id="CHEBI:15378"/>
        <dbReference type="ChEBI" id="CHEBI:46911"/>
        <dbReference type="ChEBI" id="CHEBI:64479"/>
        <dbReference type="ChEBI" id="CHEBI:78827"/>
        <dbReference type="ChEBI" id="CHEBI:138482"/>
        <dbReference type="EC" id="2.3.2.30"/>
    </reaction>
    <physiologicalReaction direction="left-to-right" evidence="10">
        <dbReference type="Rhea" id="RHEA:20634"/>
    </physiologicalReaction>
</comment>
<dbReference type="EMBL" id="JADIKK010000008">
    <property type="protein sequence ID" value="MFK2877544.1"/>
    <property type="molecule type" value="Genomic_DNA"/>
</dbReference>
<keyword evidence="13" id="KW-1185">Reference proteome</keyword>
<comment type="pathway">
    <text evidence="1">Lipid metabolism.</text>
</comment>
<evidence type="ECO:0000256" key="4">
    <source>
        <dbReference type="ARBA" id="ARBA00023098"/>
    </source>
</evidence>